<keyword evidence="2" id="KW-1185">Reference proteome</keyword>
<organism evidence="1 2">
    <name type="scientific">Kordiimonas sediminis</name>
    <dbReference type="NCBI Taxonomy" id="1735581"/>
    <lineage>
        <taxon>Bacteria</taxon>
        <taxon>Pseudomonadati</taxon>
        <taxon>Pseudomonadota</taxon>
        <taxon>Alphaproteobacteria</taxon>
        <taxon>Kordiimonadales</taxon>
        <taxon>Kordiimonadaceae</taxon>
        <taxon>Kordiimonas</taxon>
    </lineage>
</organism>
<evidence type="ECO:0000313" key="2">
    <source>
        <dbReference type="Proteomes" id="UP000630923"/>
    </source>
</evidence>
<accession>A0A919AWJ9</accession>
<reference evidence="1" key="1">
    <citation type="journal article" date="2014" name="Int. J. Syst. Evol. Microbiol.">
        <title>Complete genome sequence of Corynebacterium casei LMG S-19264T (=DSM 44701T), isolated from a smear-ripened cheese.</title>
        <authorList>
            <consortium name="US DOE Joint Genome Institute (JGI-PGF)"/>
            <person name="Walter F."/>
            <person name="Albersmeier A."/>
            <person name="Kalinowski J."/>
            <person name="Ruckert C."/>
        </authorList>
    </citation>
    <scope>NUCLEOTIDE SEQUENCE</scope>
    <source>
        <strain evidence="1">KCTC 42590</strain>
    </source>
</reference>
<reference evidence="1" key="2">
    <citation type="submission" date="2020-09" db="EMBL/GenBank/DDBJ databases">
        <authorList>
            <person name="Sun Q."/>
            <person name="Kim S."/>
        </authorList>
    </citation>
    <scope>NUCLEOTIDE SEQUENCE</scope>
    <source>
        <strain evidence="1">KCTC 42590</strain>
    </source>
</reference>
<protein>
    <submittedName>
        <fullName evidence="1">Uncharacterized protein</fullName>
    </submittedName>
</protein>
<dbReference type="EMBL" id="BNCI01000002">
    <property type="protein sequence ID" value="GHF28390.1"/>
    <property type="molecule type" value="Genomic_DNA"/>
</dbReference>
<sequence length="54" mass="6087">MHDVSILSDNLNFALKDDMNPLTGGPLMKQYGMPRKRHFYLLISIVGHGARLFG</sequence>
<evidence type="ECO:0000313" key="1">
    <source>
        <dbReference type="EMBL" id="GHF28390.1"/>
    </source>
</evidence>
<name>A0A919AWJ9_9PROT</name>
<dbReference type="Proteomes" id="UP000630923">
    <property type="component" value="Unassembled WGS sequence"/>
</dbReference>
<dbReference type="AlphaFoldDB" id="A0A919AWJ9"/>
<gene>
    <name evidence="1" type="ORF">GCM10017044_24500</name>
</gene>
<comment type="caution">
    <text evidence="1">The sequence shown here is derived from an EMBL/GenBank/DDBJ whole genome shotgun (WGS) entry which is preliminary data.</text>
</comment>
<proteinExistence type="predicted"/>